<evidence type="ECO:0000313" key="3">
    <source>
        <dbReference type="Proteomes" id="UP000240608"/>
    </source>
</evidence>
<dbReference type="Pfam" id="PF09603">
    <property type="entry name" value="Fib_succ_major"/>
    <property type="match status" value="1"/>
</dbReference>
<reference evidence="2 3" key="1">
    <citation type="submission" date="2018-03" db="EMBL/GenBank/DDBJ databases">
        <title>Cross-interface Injection: A General Nanoliter Liquid Handling Method Applied to Single Cells Genome Amplification Automated Nanoliter Liquid Handling Applied to Single Cell Multiple Displacement Amplification.</title>
        <authorList>
            <person name="Yun J."/>
            <person name="Xu P."/>
            <person name="Xu J."/>
            <person name="Dai X."/>
            <person name="Wang Y."/>
            <person name="Zheng X."/>
            <person name="Cao C."/>
            <person name="Yi Q."/>
            <person name="Zhu Y."/>
            <person name="Wang L."/>
            <person name="Dong Z."/>
            <person name="Huang Y."/>
            <person name="Huang L."/>
            <person name="Du W."/>
        </authorList>
    </citation>
    <scope>NUCLEOTIDE SEQUENCE [LARGE SCALE GENOMIC DNA]</scope>
    <source>
        <strain evidence="2 3">Z-D1-2</strain>
    </source>
</reference>
<dbReference type="InterPro" id="IPR011871">
    <property type="entry name" value="Fib_succ_major"/>
</dbReference>
<gene>
    <name evidence="2" type="ORF">C9994_11055</name>
</gene>
<feature type="domain" description="Fibrobacter succinogenes major paralogous" evidence="1">
    <location>
        <begin position="115"/>
        <end position="259"/>
    </location>
</feature>
<accession>A0A2T4DPC3</accession>
<evidence type="ECO:0000313" key="2">
    <source>
        <dbReference type="EMBL" id="PTB95588.1"/>
    </source>
</evidence>
<dbReference type="Proteomes" id="UP000240608">
    <property type="component" value="Unassembled WGS sequence"/>
</dbReference>
<comment type="caution">
    <text evidence="2">The sequence shown here is derived from an EMBL/GenBank/DDBJ whole genome shotgun (WGS) entry which is preliminary data.</text>
</comment>
<evidence type="ECO:0000259" key="1">
    <source>
        <dbReference type="Pfam" id="PF09603"/>
    </source>
</evidence>
<dbReference type="NCBIfam" id="TIGR02145">
    <property type="entry name" value="Fib_succ_major"/>
    <property type="match status" value="1"/>
</dbReference>
<name>A0A2T4DPC3_9BACT</name>
<dbReference type="AlphaFoldDB" id="A0A2T4DPC3"/>
<feature type="non-terminal residue" evidence="2">
    <location>
        <position position="1"/>
    </location>
</feature>
<dbReference type="EMBL" id="PYVU01000103">
    <property type="protein sequence ID" value="PTB95588.1"/>
    <property type="molecule type" value="Genomic_DNA"/>
</dbReference>
<proteinExistence type="predicted"/>
<protein>
    <recommendedName>
        <fullName evidence="1">Fibrobacter succinogenes major paralogous domain-containing protein</fullName>
    </recommendedName>
</protein>
<sequence length="261" mass="28760">GSYEVTVTDANECEKKTTVQVVDPCANFSVSATASAYDLTIAVTDGTAPFKYSFENGDSTYEAEVTERTVSFELVEAENTTITITDANECVTTTEVTAEAITTFTDNDDQIYEVVKIGDQIWFAENYNKETEEGSYCYGDEESNCEIYGKLYTWDVAQEIAPTGWELPSADQWEKMINFLGAETAGDQLRNSSGFELKSGGYRTEDSFIGLGQGAGLWTNTSNPNSDLSALSYEFEDDRSDAPTSFKNKGFALSVRLIKKM</sequence>
<organism evidence="2 3">
    <name type="scientific">Marivirga lumbricoides</name>
    <dbReference type="NCBI Taxonomy" id="1046115"/>
    <lineage>
        <taxon>Bacteria</taxon>
        <taxon>Pseudomonadati</taxon>
        <taxon>Bacteroidota</taxon>
        <taxon>Cytophagia</taxon>
        <taxon>Cytophagales</taxon>
        <taxon>Marivirgaceae</taxon>
        <taxon>Marivirga</taxon>
    </lineage>
</organism>